<proteinExistence type="predicted"/>
<dbReference type="EMBL" id="CAJHUB010000743">
    <property type="protein sequence ID" value="CAD7679727.1"/>
    <property type="molecule type" value="Genomic_DNA"/>
</dbReference>
<keyword evidence="2" id="KW-1185">Reference proteome</keyword>
<dbReference type="SUPFAM" id="SSF53067">
    <property type="entry name" value="Actin-like ATPase domain"/>
    <property type="match status" value="1"/>
</dbReference>
<comment type="caution">
    <text evidence="1">The sequence shown here is derived from an EMBL/GenBank/DDBJ whole genome shotgun (WGS) entry which is preliminary data.</text>
</comment>
<evidence type="ECO:0000313" key="2">
    <source>
        <dbReference type="Proteomes" id="UP000645828"/>
    </source>
</evidence>
<organism evidence="1 2">
    <name type="scientific">Nyctereutes procyonoides</name>
    <name type="common">Raccoon dog</name>
    <name type="synonym">Canis procyonoides</name>
    <dbReference type="NCBI Taxonomy" id="34880"/>
    <lineage>
        <taxon>Eukaryota</taxon>
        <taxon>Metazoa</taxon>
        <taxon>Chordata</taxon>
        <taxon>Craniata</taxon>
        <taxon>Vertebrata</taxon>
        <taxon>Euteleostomi</taxon>
        <taxon>Mammalia</taxon>
        <taxon>Eutheria</taxon>
        <taxon>Laurasiatheria</taxon>
        <taxon>Carnivora</taxon>
        <taxon>Caniformia</taxon>
        <taxon>Canidae</taxon>
        <taxon>Nyctereutes</taxon>
    </lineage>
</organism>
<accession>A0A811YWZ8</accession>
<dbReference type="PANTHER" id="PTHR14187">
    <property type="entry name" value="ALPHA KINASE/ELONGATION FACTOR 2 KINASE"/>
    <property type="match status" value="1"/>
</dbReference>
<sequence length="332" mass="36616">MFPCSAMSTIAKLWKEPRCPSEDEWIKKIQVMHYAIFMTSVAAIDHYLLKYFIDSTYNSIHVEANGEYLSFLMAEEPSCTVGGNVNWCCHSGKLCGGSSKTCIFASSAKHSVEHALRKSNHLRDLFQKPEVSTVKFLFLVGGFAGAPLLQQLIQAAFGGKRRIIIPQDVGLTVLKGAVLFGLDPVVIKVRRSSLTYRVGVLNSYVEGKHPPEKLLVKDGTRWCTGVFDKFISADQSVALEELVKRSYTPANPSQLVIIINIYSSDDVSFITDLGVKKCGTLCLDLTGTSGTAVLTWREIQTLMQFGDTEIKVIAIDIATAKSVKVGIDFLNY</sequence>
<reference evidence="1" key="1">
    <citation type="submission" date="2020-12" db="EMBL/GenBank/DDBJ databases">
        <authorList>
            <consortium name="Molecular Ecology Group"/>
        </authorList>
    </citation>
    <scope>NUCLEOTIDE SEQUENCE</scope>
    <source>
        <strain evidence="1">TBG_1078</strain>
    </source>
</reference>
<dbReference type="PANTHER" id="PTHR14187:SF46">
    <property type="entry name" value="HEAT SHOCK 70 KDA PROTEIN 12A"/>
    <property type="match status" value="1"/>
</dbReference>
<evidence type="ECO:0000313" key="1">
    <source>
        <dbReference type="EMBL" id="CAD7679727.1"/>
    </source>
</evidence>
<dbReference type="InterPro" id="IPR043129">
    <property type="entry name" value="ATPase_NBD"/>
</dbReference>
<dbReference type="AlphaFoldDB" id="A0A811YWZ8"/>
<protein>
    <submittedName>
        <fullName evidence="1">(raccoon dog) hypothetical protein</fullName>
    </submittedName>
</protein>
<name>A0A811YWZ8_NYCPR</name>
<gene>
    <name evidence="1" type="ORF">NYPRO_LOCUS12526</name>
</gene>
<dbReference type="Proteomes" id="UP000645828">
    <property type="component" value="Unassembled WGS sequence"/>
</dbReference>